<accession>H8MVD5</accession>
<proteinExistence type="predicted"/>
<reference evidence="2 3" key="1">
    <citation type="journal article" date="2012" name="J. Bacteriol.">
        <title>Complete Genome Sequence of the Fruiting Myxobacterium Corallococcus coralloides DSM 2259.</title>
        <authorList>
            <person name="Huntley S."/>
            <person name="Zhang Y."/>
            <person name="Treuner-Lange A."/>
            <person name="Kneip S."/>
            <person name="Sensen C.W."/>
            <person name="Sogaard-Andersen L."/>
        </authorList>
    </citation>
    <scope>NUCLEOTIDE SEQUENCE [LARGE SCALE GENOMIC DNA]</scope>
    <source>
        <strain evidence="3">ATCC 25202 / DSM 2259 / NBRC 100086 / M2</strain>
    </source>
</reference>
<gene>
    <name evidence="2" type="ordered locus">COCOR_01485</name>
</gene>
<dbReference type="HOGENOM" id="CLU_1141061_0_0_7"/>
<organism evidence="2 3">
    <name type="scientific">Corallococcus coralloides (strain ATCC 25202 / DSM 2259 / NBRC 100086 / M2)</name>
    <name type="common">Myxococcus coralloides</name>
    <dbReference type="NCBI Taxonomy" id="1144275"/>
    <lineage>
        <taxon>Bacteria</taxon>
        <taxon>Pseudomonadati</taxon>
        <taxon>Myxococcota</taxon>
        <taxon>Myxococcia</taxon>
        <taxon>Myxococcales</taxon>
        <taxon>Cystobacterineae</taxon>
        <taxon>Myxococcaceae</taxon>
        <taxon>Corallococcus</taxon>
    </lineage>
</organism>
<dbReference type="InParanoid" id="H8MVD5"/>
<protein>
    <submittedName>
        <fullName evidence="2">Uncharacterized protein</fullName>
    </submittedName>
</protein>
<feature type="compositionally biased region" description="Polar residues" evidence="1">
    <location>
        <begin position="48"/>
        <end position="58"/>
    </location>
</feature>
<evidence type="ECO:0000256" key="1">
    <source>
        <dbReference type="SAM" id="MobiDB-lite"/>
    </source>
</evidence>
<sequence>MLCTQSNLDVLNEKKTPLRLHAFRAGLLALSLSAGCGDPVRPEAPTPDASTPDASTPPRSDAGEPDAGPCECPTGSRCVEGVCKETDLLQVRLLEHQSQEVDGGIAWTSTEAQSCFYGIGDGGVATHGPIRVEGACAMYGPIQDGGIVRGFIPIPRRGGMERMTIEPAMIRRGQPVQLRWPKGSGSRVDVTLAVGTATAAGVITCLLPGTGEYTVSARLSEMFGDGPATYPYSCSLSRPPRAR</sequence>
<name>H8MVD5_CORCM</name>
<dbReference type="KEGG" id="ccx:COCOR_01485"/>
<dbReference type="Proteomes" id="UP000007587">
    <property type="component" value="Chromosome"/>
</dbReference>
<dbReference type="EMBL" id="CP003389">
    <property type="protein sequence ID" value="AFE04096.1"/>
    <property type="molecule type" value="Genomic_DNA"/>
</dbReference>
<feature type="region of interest" description="Disordered" evidence="1">
    <location>
        <begin position="38"/>
        <end position="70"/>
    </location>
</feature>
<reference evidence="3" key="2">
    <citation type="submission" date="2012-03" db="EMBL/GenBank/DDBJ databases">
        <title>Genome sequence of the fruiting myxobacterium Corallococcus coralloides DSM 2259.</title>
        <authorList>
            <person name="Huntley S."/>
            <person name="Zhang Y."/>
            <person name="Treuner-Lange A."/>
            <person name="Sensen C.W."/>
            <person name="Sogaard-Andersen L."/>
        </authorList>
    </citation>
    <scope>NUCLEOTIDE SEQUENCE [LARGE SCALE GENOMIC DNA]</scope>
    <source>
        <strain evidence="3">ATCC 25202 / DSM 2259 / NBRC 100086 / M2</strain>
    </source>
</reference>
<evidence type="ECO:0000313" key="3">
    <source>
        <dbReference type="Proteomes" id="UP000007587"/>
    </source>
</evidence>
<dbReference type="AlphaFoldDB" id="H8MVD5"/>
<keyword evidence="3" id="KW-1185">Reference proteome</keyword>
<evidence type="ECO:0000313" key="2">
    <source>
        <dbReference type="EMBL" id="AFE04096.1"/>
    </source>
</evidence>
<dbReference type="RefSeq" id="WP_014394335.1">
    <property type="nucleotide sequence ID" value="NC_017030.1"/>
</dbReference>